<evidence type="ECO:0000313" key="2">
    <source>
        <dbReference type="EMBL" id="NYJ32248.1"/>
    </source>
</evidence>
<dbReference type="Gene3D" id="3.50.50.60">
    <property type="entry name" value="FAD/NAD(P)-binding domain"/>
    <property type="match status" value="1"/>
</dbReference>
<reference evidence="2 3" key="1">
    <citation type="submission" date="2020-07" db="EMBL/GenBank/DDBJ databases">
        <title>Sequencing the genomes of 1000 actinobacteria strains.</title>
        <authorList>
            <person name="Klenk H.-P."/>
        </authorList>
    </citation>
    <scope>NUCLEOTIDE SEQUENCE [LARGE SCALE GENOMIC DNA]</scope>
    <source>
        <strain evidence="2 3">DSM 44442</strain>
    </source>
</reference>
<evidence type="ECO:0000313" key="3">
    <source>
        <dbReference type="Proteomes" id="UP000572051"/>
    </source>
</evidence>
<dbReference type="PANTHER" id="PTHR46865">
    <property type="entry name" value="OXIDOREDUCTASE-RELATED"/>
    <property type="match status" value="1"/>
</dbReference>
<dbReference type="SUPFAM" id="SSF51905">
    <property type="entry name" value="FAD/NAD(P)-binding domain"/>
    <property type="match status" value="1"/>
</dbReference>
<proteinExistence type="predicted"/>
<protein>
    <submittedName>
        <fullName evidence="2">2-polyprenyl-6-methoxyphenol hydroxylase-like FAD-dependent oxidoreductase</fullName>
    </submittedName>
</protein>
<dbReference type="AlphaFoldDB" id="A0A7Z0EJ66"/>
<evidence type="ECO:0000259" key="1">
    <source>
        <dbReference type="Pfam" id="PF01494"/>
    </source>
</evidence>
<dbReference type="Gene3D" id="3.30.9.10">
    <property type="entry name" value="D-Amino Acid Oxidase, subunit A, domain 2"/>
    <property type="match status" value="1"/>
</dbReference>
<dbReference type="RefSeq" id="WP_179819968.1">
    <property type="nucleotide sequence ID" value="NZ_JACCFS010000001.1"/>
</dbReference>
<name>A0A7Z0EJ66_9ACTN</name>
<gene>
    <name evidence="2" type="ORF">HNR10_000129</name>
</gene>
<feature type="domain" description="FAD-binding" evidence="1">
    <location>
        <begin position="3"/>
        <end position="332"/>
    </location>
</feature>
<accession>A0A7Z0EJ66</accession>
<sequence>MRAIIIGGAIAGLSTAWWLRREGWETTVVERGPAPSPATGLAALDTPKAADGTLDRGYVIDYFGPGYDTLERMGLRERVHEYGLGLNALRYRRADGRHSARIDSSVPARVTGGRYLTLLRGDLEGVLREALGPEADVRYGTGIEEVHQDDEGVTAVLTDGATERADVLVGADGIHSRTRGLVFGPESRYRRYLGAHAAAYVFTDPELMAVLANEFQAVEAPGVQAGMYRLSDTAGAAFLCHLSPDGSLPQDPQARLREVHGDLGWLVPRLLAACPPRPYYDEVEQILMPGWSDGRVVLVGDACQAVSLMAGQGASMAVAAAEVLGRELGRVAGAGTGSGAGAGAAEEIAAALRRYEGRVKPVIDAKQRAGRSLARWFVPATPARLFVRRQALRLSSTPLAERVMRPFLASPRDTPLEAPVDVARP</sequence>
<dbReference type="InterPro" id="IPR051704">
    <property type="entry name" value="FAD_aromatic-hydroxylase"/>
</dbReference>
<dbReference type="InterPro" id="IPR036188">
    <property type="entry name" value="FAD/NAD-bd_sf"/>
</dbReference>
<organism evidence="2 3">
    <name type="scientific">Nocardiopsis aegyptia</name>
    <dbReference type="NCBI Taxonomy" id="220378"/>
    <lineage>
        <taxon>Bacteria</taxon>
        <taxon>Bacillati</taxon>
        <taxon>Actinomycetota</taxon>
        <taxon>Actinomycetes</taxon>
        <taxon>Streptosporangiales</taxon>
        <taxon>Nocardiopsidaceae</taxon>
        <taxon>Nocardiopsis</taxon>
    </lineage>
</organism>
<dbReference type="EMBL" id="JACCFS010000001">
    <property type="protein sequence ID" value="NYJ32248.1"/>
    <property type="molecule type" value="Genomic_DNA"/>
</dbReference>
<dbReference type="PRINTS" id="PR00420">
    <property type="entry name" value="RNGMNOXGNASE"/>
</dbReference>
<dbReference type="Proteomes" id="UP000572051">
    <property type="component" value="Unassembled WGS sequence"/>
</dbReference>
<comment type="caution">
    <text evidence="2">The sequence shown here is derived from an EMBL/GenBank/DDBJ whole genome shotgun (WGS) entry which is preliminary data.</text>
</comment>
<dbReference type="InterPro" id="IPR002938">
    <property type="entry name" value="FAD-bd"/>
</dbReference>
<keyword evidence="3" id="KW-1185">Reference proteome</keyword>
<dbReference type="GO" id="GO:0071949">
    <property type="term" value="F:FAD binding"/>
    <property type="evidence" value="ECO:0007669"/>
    <property type="project" value="InterPro"/>
</dbReference>
<dbReference type="Pfam" id="PF01494">
    <property type="entry name" value="FAD_binding_3"/>
    <property type="match status" value="1"/>
</dbReference>